<dbReference type="Proteomes" id="UP000256977">
    <property type="component" value="Unassembled WGS sequence"/>
</dbReference>
<sequence>MLISQSEYGVTKKFIPEYLQELEDLFALNEAQQIGIEPVQEHVANILNTFMWAYYEGYSAICFFGFELEDFYLDAVEKICRYFNVYYLIMLHNNGDYYLELIEPYFELNWDVIRRRANGIS</sequence>
<comment type="caution">
    <text evidence="1">The sequence shown here is derived from an EMBL/GenBank/DDBJ whole genome shotgun (WGS) entry which is preliminary data.</text>
</comment>
<protein>
    <submittedName>
        <fullName evidence="1">Uncharacterized protein</fullName>
    </submittedName>
</protein>
<reference evidence="1 2" key="1">
    <citation type="submission" date="2018-07" db="EMBL/GenBank/DDBJ databases">
        <title>Genomic Encyclopedia of Type Strains, Phase III (KMG-III): the genomes of soil and plant-associated and newly described type strains.</title>
        <authorList>
            <person name="Whitman W."/>
        </authorList>
    </citation>
    <scope>NUCLEOTIDE SEQUENCE [LARGE SCALE GENOMIC DNA]</scope>
    <source>
        <strain evidence="1 2">CECT 7287</strain>
    </source>
</reference>
<name>A0A3D9JPW8_9BACL</name>
<keyword evidence="2" id="KW-1185">Reference proteome</keyword>
<evidence type="ECO:0000313" key="2">
    <source>
        <dbReference type="Proteomes" id="UP000256977"/>
    </source>
</evidence>
<dbReference type="RefSeq" id="WP_116061951.1">
    <property type="nucleotide sequence ID" value="NZ_QRDZ01000013.1"/>
</dbReference>
<gene>
    <name evidence="1" type="ORF">DFP98_113212</name>
</gene>
<proteinExistence type="predicted"/>
<organism evidence="1 2">
    <name type="scientific">Cohnella phaseoli</name>
    <dbReference type="NCBI Taxonomy" id="456490"/>
    <lineage>
        <taxon>Bacteria</taxon>
        <taxon>Bacillati</taxon>
        <taxon>Bacillota</taxon>
        <taxon>Bacilli</taxon>
        <taxon>Bacillales</taxon>
        <taxon>Paenibacillaceae</taxon>
        <taxon>Cohnella</taxon>
    </lineage>
</organism>
<dbReference type="AlphaFoldDB" id="A0A3D9JPW8"/>
<evidence type="ECO:0000313" key="1">
    <source>
        <dbReference type="EMBL" id="RED76151.1"/>
    </source>
</evidence>
<dbReference type="OrthoDB" id="9860737at2"/>
<dbReference type="EMBL" id="QRDZ01000013">
    <property type="protein sequence ID" value="RED76151.1"/>
    <property type="molecule type" value="Genomic_DNA"/>
</dbReference>
<accession>A0A3D9JPW8</accession>